<evidence type="ECO:0000313" key="2">
    <source>
        <dbReference type="EMBL" id="MDT0496576.1"/>
    </source>
</evidence>
<dbReference type="EMBL" id="JAVRIC010000004">
    <property type="protein sequence ID" value="MDT0496576.1"/>
    <property type="molecule type" value="Genomic_DNA"/>
</dbReference>
<feature type="region of interest" description="Disordered" evidence="1">
    <location>
        <begin position="1"/>
        <end position="64"/>
    </location>
</feature>
<dbReference type="Proteomes" id="UP001254608">
    <property type="component" value="Unassembled WGS sequence"/>
</dbReference>
<evidence type="ECO:0000256" key="1">
    <source>
        <dbReference type="SAM" id="MobiDB-lite"/>
    </source>
</evidence>
<organism evidence="2 3">
    <name type="scientific">Banduia mediterranea</name>
    <dbReference type="NCBI Taxonomy" id="3075609"/>
    <lineage>
        <taxon>Bacteria</taxon>
        <taxon>Pseudomonadati</taxon>
        <taxon>Pseudomonadota</taxon>
        <taxon>Gammaproteobacteria</taxon>
        <taxon>Nevskiales</taxon>
        <taxon>Algiphilaceae</taxon>
        <taxon>Banduia</taxon>
    </lineage>
</organism>
<name>A0ABU2WH30_9GAMM</name>
<keyword evidence="3" id="KW-1185">Reference proteome</keyword>
<gene>
    <name evidence="2" type="ORF">RM530_04245</name>
</gene>
<accession>A0ABU2WH30</accession>
<proteinExistence type="predicted"/>
<dbReference type="RefSeq" id="WP_311363967.1">
    <property type="nucleotide sequence ID" value="NZ_JAVRIC010000004.1"/>
</dbReference>
<feature type="compositionally biased region" description="Basic and acidic residues" evidence="1">
    <location>
        <begin position="38"/>
        <end position="64"/>
    </location>
</feature>
<dbReference type="Pfam" id="PF13770">
    <property type="entry name" value="DUF4169"/>
    <property type="match status" value="1"/>
</dbReference>
<evidence type="ECO:0000313" key="3">
    <source>
        <dbReference type="Proteomes" id="UP001254608"/>
    </source>
</evidence>
<sequence length="64" mass="7506">MTKVINLKQARKRKQRTDKAAQATENRARFGRTLAQKQLDETRRQQSQDALDAHRREQSETPKS</sequence>
<comment type="caution">
    <text evidence="2">The sequence shown here is derived from an EMBL/GenBank/DDBJ whole genome shotgun (WGS) entry which is preliminary data.</text>
</comment>
<reference evidence="2 3" key="1">
    <citation type="submission" date="2023-09" db="EMBL/GenBank/DDBJ databases">
        <authorList>
            <person name="Rey-Velasco X."/>
        </authorList>
    </citation>
    <scope>NUCLEOTIDE SEQUENCE [LARGE SCALE GENOMIC DNA]</scope>
    <source>
        <strain evidence="2 3">W345</strain>
    </source>
</reference>
<protein>
    <submittedName>
        <fullName evidence="2">DUF4169 family protein</fullName>
    </submittedName>
</protein>
<dbReference type="InterPro" id="IPR025227">
    <property type="entry name" value="DUF4169"/>
</dbReference>